<gene>
    <name evidence="3" type="ORF">IPN02_07565</name>
</gene>
<proteinExistence type="predicted"/>
<dbReference type="EMBL" id="JADJZA010000004">
    <property type="protein sequence ID" value="MBK9296686.1"/>
    <property type="molecule type" value="Genomic_DNA"/>
</dbReference>
<sequence>MGERKLTEPFRESGDWYLPNNKENSLSGELIYEPGESLRLELVGRFRRDPNEAFNLESVPTILGELSNQYVTLYQCERTNLSVNIPGKGRSVFQPRFALFGAHDKSLEQPDVSCLIVRIPELEEWLLRCGLSGLAASMHTTETGSDEFGGAMFKYEPRNNTAIQINGTLLELVPGVKVSGIGPSTVGFASLQEQVQLRFVFAEEIPFTEALDRYLSPLVDFSNLVTGSSSRSTSISIKEDLDIGQGRTIPQTFPVVFNNGWLGEPSDLGTTSRIDQYLVDPHGLSQEQLIELVQSWFASYQQYERSMHLTFGIERAPTGTYAEVRFVTLCHAAEALHRDSELSQFNYTEAEYKQLRDEAITHVQDEDLKAFMKGQLRFARDVTLRQRMFALREAAVGSDSELFPDRVLGAIVKTRNTVTHGRSKDVRTKVDTFDMYYFSEYLSWLIRGVILRNLGWQHGEIVALLASDSRVGRLNERLAAGEISCLEAEASDSDGI</sequence>
<evidence type="ECO:0008006" key="5">
    <source>
        <dbReference type="Google" id="ProtNLM"/>
    </source>
</evidence>
<feature type="domain" description="ApeA N-terminal" evidence="2">
    <location>
        <begin position="13"/>
        <end position="246"/>
    </location>
</feature>
<accession>A0A936NBL8</accession>
<dbReference type="Pfam" id="PF18862">
    <property type="entry name" value="ApeA_NTD1"/>
    <property type="match status" value="1"/>
</dbReference>
<comment type="caution">
    <text evidence="3">The sequence shown here is derived from an EMBL/GenBank/DDBJ whole genome shotgun (WGS) entry which is preliminary data.</text>
</comment>
<dbReference type="InterPro" id="IPR041223">
    <property type="entry name" value="ApeA_NTD"/>
</dbReference>
<evidence type="ECO:0000313" key="4">
    <source>
        <dbReference type="Proteomes" id="UP000727993"/>
    </source>
</evidence>
<dbReference type="Proteomes" id="UP000727993">
    <property type="component" value="Unassembled WGS sequence"/>
</dbReference>
<evidence type="ECO:0000259" key="2">
    <source>
        <dbReference type="Pfam" id="PF18862"/>
    </source>
</evidence>
<name>A0A936NBL8_9ACTN</name>
<evidence type="ECO:0000259" key="1">
    <source>
        <dbReference type="Pfam" id="PF18739"/>
    </source>
</evidence>
<evidence type="ECO:0000313" key="3">
    <source>
        <dbReference type="EMBL" id="MBK9296686.1"/>
    </source>
</evidence>
<protein>
    <recommendedName>
        <fullName evidence="5">ApeA N-terminal domain-containing protein</fullName>
    </recommendedName>
</protein>
<dbReference type="AlphaFoldDB" id="A0A936NBL8"/>
<organism evidence="3 4">
    <name type="scientific">Candidatus Neomicrothrix subdominans</name>
    <dbReference type="NCBI Taxonomy" id="2954438"/>
    <lineage>
        <taxon>Bacteria</taxon>
        <taxon>Bacillati</taxon>
        <taxon>Actinomycetota</taxon>
        <taxon>Acidimicrobiia</taxon>
        <taxon>Acidimicrobiales</taxon>
        <taxon>Microthrixaceae</taxon>
        <taxon>Candidatus Neomicrothrix</taxon>
    </lineage>
</organism>
<feature type="domain" description="Apea-like HEPN" evidence="1">
    <location>
        <begin position="329"/>
        <end position="457"/>
    </location>
</feature>
<reference evidence="3 4" key="1">
    <citation type="submission" date="2020-10" db="EMBL/GenBank/DDBJ databases">
        <title>Connecting structure to function with the recovery of over 1000 high-quality activated sludge metagenome-assembled genomes encoding full-length rRNA genes using long-read sequencing.</title>
        <authorList>
            <person name="Singleton C.M."/>
            <person name="Petriglieri F."/>
            <person name="Kristensen J.M."/>
            <person name="Kirkegaard R.H."/>
            <person name="Michaelsen T.Y."/>
            <person name="Andersen M.H."/>
            <person name="Karst S.M."/>
            <person name="Dueholm M.S."/>
            <person name="Nielsen P.H."/>
            <person name="Albertsen M."/>
        </authorList>
    </citation>
    <scope>NUCLEOTIDE SEQUENCE [LARGE SCALE GENOMIC DNA]</scope>
    <source>
        <strain evidence="3">Lyne_18-Q3-R50-59_MAXAC.006</strain>
    </source>
</reference>
<dbReference type="Pfam" id="PF18739">
    <property type="entry name" value="HEPN_Apea"/>
    <property type="match status" value="1"/>
</dbReference>
<dbReference type="InterPro" id="IPR041229">
    <property type="entry name" value="HEPN_Apea"/>
</dbReference>